<proteinExistence type="predicted"/>
<organism evidence="2 3">
    <name type="scientific">Novipirellula herctigrandis</name>
    <dbReference type="NCBI Taxonomy" id="2527986"/>
    <lineage>
        <taxon>Bacteria</taxon>
        <taxon>Pseudomonadati</taxon>
        <taxon>Planctomycetota</taxon>
        <taxon>Planctomycetia</taxon>
        <taxon>Pirellulales</taxon>
        <taxon>Pirellulaceae</taxon>
        <taxon>Novipirellula</taxon>
    </lineage>
</organism>
<feature type="domain" description="Helicase HerA central" evidence="1">
    <location>
        <begin position="143"/>
        <end position="214"/>
    </location>
</feature>
<dbReference type="InterPro" id="IPR002789">
    <property type="entry name" value="HerA_central"/>
</dbReference>
<evidence type="ECO:0000259" key="1">
    <source>
        <dbReference type="Pfam" id="PF01935"/>
    </source>
</evidence>
<dbReference type="RefSeq" id="WP_146395551.1">
    <property type="nucleotide sequence ID" value="NZ_SJPJ01000001.1"/>
</dbReference>
<sequence>MLDRAVFGYVVSIDGPAVILNLRSEHRGFVASHRQGISGLLENGSLFGVCSGSSILVLRVLSLQFAEPKEVHLHLREAAADRDEPLRNLKAICVGRLSKKSKELQFDGDALASPALGAEAFPLTDMEQRAIHCLPEDSSPQITLGTTIRGSGSLDVTLNQLLPRHIAVLGGTGQGKSCFTAAMLQQMLPCNSARIVVFDINGEFERALRPHCNESDFKITRLGGDPENDGYRLPYFALGRAGLSRLLLPSERTQRPALNFALESLPYVEHSDGGAYLAGEEEACLFEDCRPGKENAAVRAIESLRDPSNLDTADTWPAMAALSCLIADSQCLRKNNQQRWERQAFHYSNVSPLIDRVRRKIDDPMFTQVVNVEGGDLVRGSWGKHSTALVKRFFGSANSRWKVHVVDLRLVTHDLLPGVLGSLLELFAYDLFRKGQDETFPTLLVLEEAHHYLRSVTLEDGSTADALAYERLAKEGRKFNLSLWISTQRPSEVSSTVLSQCGTWACFRLTGQADVQAVGTATEWLDRREISAISGLPRQQALLFGSAIPLPTRVRIPNANPTPKSNDPQFERWNVVRRTVKKKTAKRKGS</sequence>
<dbReference type="InterPro" id="IPR027417">
    <property type="entry name" value="P-loop_NTPase"/>
</dbReference>
<dbReference type="PANTHER" id="PTHR42957">
    <property type="entry name" value="HELICASE MJ1565-RELATED"/>
    <property type="match status" value="1"/>
</dbReference>
<accession>A0A5C5Z026</accession>
<dbReference type="AlphaFoldDB" id="A0A5C5Z026"/>
<dbReference type="EMBL" id="SJPJ01000001">
    <property type="protein sequence ID" value="TWT80490.1"/>
    <property type="molecule type" value="Genomic_DNA"/>
</dbReference>
<name>A0A5C5Z026_9BACT</name>
<evidence type="ECO:0000313" key="2">
    <source>
        <dbReference type="EMBL" id="TWT80490.1"/>
    </source>
</evidence>
<reference evidence="2 3" key="1">
    <citation type="submission" date="2019-02" db="EMBL/GenBank/DDBJ databases">
        <title>Deep-cultivation of Planctomycetes and their phenomic and genomic characterization uncovers novel biology.</title>
        <authorList>
            <person name="Wiegand S."/>
            <person name="Jogler M."/>
            <person name="Boedeker C."/>
            <person name="Pinto D."/>
            <person name="Vollmers J."/>
            <person name="Rivas-Marin E."/>
            <person name="Kohn T."/>
            <person name="Peeters S.H."/>
            <person name="Heuer A."/>
            <person name="Rast P."/>
            <person name="Oberbeckmann S."/>
            <person name="Bunk B."/>
            <person name="Jeske O."/>
            <person name="Meyerdierks A."/>
            <person name="Storesund J.E."/>
            <person name="Kallscheuer N."/>
            <person name="Luecker S."/>
            <person name="Lage O.M."/>
            <person name="Pohl T."/>
            <person name="Merkel B.J."/>
            <person name="Hornburger P."/>
            <person name="Mueller R.-W."/>
            <person name="Bruemmer F."/>
            <person name="Labrenz M."/>
            <person name="Spormann A.M."/>
            <person name="Op Den Camp H."/>
            <person name="Overmann J."/>
            <person name="Amann R."/>
            <person name="Jetten M.S.M."/>
            <person name="Mascher T."/>
            <person name="Medema M.H."/>
            <person name="Devos D.P."/>
            <person name="Kaster A.-K."/>
            <person name="Ovreas L."/>
            <person name="Rohde M."/>
            <person name="Galperin M.Y."/>
            <person name="Jogler C."/>
        </authorList>
    </citation>
    <scope>NUCLEOTIDE SEQUENCE [LARGE SCALE GENOMIC DNA]</scope>
    <source>
        <strain evidence="2 3">CA13</strain>
    </source>
</reference>
<dbReference type="Gene3D" id="3.40.50.300">
    <property type="entry name" value="P-loop containing nucleotide triphosphate hydrolases"/>
    <property type="match status" value="2"/>
</dbReference>
<dbReference type="Proteomes" id="UP000315010">
    <property type="component" value="Unassembled WGS sequence"/>
</dbReference>
<gene>
    <name evidence="2" type="ORF">CA13_19090</name>
</gene>
<dbReference type="OrthoDB" id="9806951at2"/>
<protein>
    <submittedName>
        <fullName evidence="2">AAA-like domain protein</fullName>
    </submittedName>
</protein>
<dbReference type="Pfam" id="PF01935">
    <property type="entry name" value="DUF87"/>
    <property type="match status" value="1"/>
</dbReference>
<dbReference type="PANTHER" id="PTHR42957:SF1">
    <property type="entry name" value="HELICASE MJ1565-RELATED"/>
    <property type="match status" value="1"/>
</dbReference>
<evidence type="ECO:0000313" key="3">
    <source>
        <dbReference type="Proteomes" id="UP000315010"/>
    </source>
</evidence>
<keyword evidence="3" id="KW-1185">Reference proteome</keyword>
<dbReference type="InterPro" id="IPR008571">
    <property type="entry name" value="HerA-like"/>
</dbReference>
<dbReference type="SUPFAM" id="SSF52540">
    <property type="entry name" value="P-loop containing nucleoside triphosphate hydrolases"/>
    <property type="match status" value="1"/>
</dbReference>
<comment type="caution">
    <text evidence="2">The sequence shown here is derived from an EMBL/GenBank/DDBJ whole genome shotgun (WGS) entry which is preliminary data.</text>
</comment>